<name>A0AAD4PU60_9EURO</name>
<organism evidence="8 9">
    <name type="scientific">Talaromyces proteolyticus</name>
    <dbReference type="NCBI Taxonomy" id="1131652"/>
    <lineage>
        <taxon>Eukaryota</taxon>
        <taxon>Fungi</taxon>
        <taxon>Dikarya</taxon>
        <taxon>Ascomycota</taxon>
        <taxon>Pezizomycotina</taxon>
        <taxon>Eurotiomycetes</taxon>
        <taxon>Eurotiomycetidae</taxon>
        <taxon>Eurotiales</taxon>
        <taxon>Trichocomaceae</taxon>
        <taxon>Talaromyces</taxon>
        <taxon>Talaromyces sect. Bacilispori</taxon>
    </lineage>
</organism>
<dbReference type="GO" id="GO:0004497">
    <property type="term" value="F:monooxygenase activity"/>
    <property type="evidence" value="ECO:0007669"/>
    <property type="project" value="UniProtKB-KW"/>
</dbReference>
<dbReference type="GO" id="GO:0020037">
    <property type="term" value="F:heme binding"/>
    <property type="evidence" value="ECO:0007669"/>
    <property type="project" value="InterPro"/>
</dbReference>
<reference evidence="8" key="1">
    <citation type="submission" date="2021-12" db="EMBL/GenBank/DDBJ databases">
        <title>Convergent genome expansion in fungi linked to evolution of root-endophyte symbiosis.</title>
        <authorList>
            <consortium name="DOE Joint Genome Institute"/>
            <person name="Ke Y.-H."/>
            <person name="Bonito G."/>
            <person name="Liao H.-L."/>
            <person name="Looney B."/>
            <person name="Rojas-Flechas A."/>
            <person name="Nash J."/>
            <person name="Hameed K."/>
            <person name="Schadt C."/>
            <person name="Martin F."/>
            <person name="Crous P.W."/>
            <person name="Miettinen O."/>
            <person name="Magnuson J.K."/>
            <person name="Labbe J."/>
            <person name="Jacobson D."/>
            <person name="Doktycz M.J."/>
            <person name="Veneault-Fourrey C."/>
            <person name="Kuo A."/>
            <person name="Mondo S."/>
            <person name="Calhoun S."/>
            <person name="Riley R."/>
            <person name="Ohm R."/>
            <person name="LaButti K."/>
            <person name="Andreopoulos B."/>
            <person name="Pangilinan J."/>
            <person name="Nolan M."/>
            <person name="Tritt A."/>
            <person name="Clum A."/>
            <person name="Lipzen A."/>
            <person name="Daum C."/>
            <person name="Barry K."/>
            <person name="Grigoriev I.V."/>
            <person name="Vilgalys R."/>
        </authorList>
    </citation>
    <scope>NUCLEOTIDE SEQUENCE</scope>
    <source>
        <strain evidence="8">PMI_201</strain>
    </source>
</reference>
<keyword evidence="6" id="KW-0408">Iron</keyword>
<evidence type="ECO:0000313" key="8">
    <source>
        <dbReference type="EMBL" id="KAH8691885.1"/>
    </source>
</evidence>
<dbReference type="AlphaFoldDB" id="A0AAD4PU60"/>
<comment type="similarity">
    <text evidence="2">Belongs to the cytochrome P450 family.</text>
</comment>
<keyword evidence="3" id="KW-0349">Heme</keyword>
<dbReference type="InterPro" id="IPR036396">
    <property type="entry name" value="Cyt_P450_sf"/>
</dbReference>
<keyword evidence="9" id="KW-1185">Reference proteome</keyword>
<dbReference type="EMBL" id="JAJTJA010000011">
    <property type="protein sequence ID" value="KAH8691885.1"/>
    <property type="molecule type" value="Genomic_DNA"/>
</dbReference>
<evidence type="ECO:0000256" key="6">
    <source>
        <dbReference type="ARBA" id="ARBA00023004"/>
    </source>
</evidence>
<comment type="cofactor">
    <cofactor evidence="1">
        <name>heme</name>
        <dbReference type="ChEBI" id="CHEBI:30413"/>
    </cofactor>
</comment>
<dbReference type="SUPFAM" id="SSF48264">
    <property type="entry name" value="Cytochrome P450"/>
    <property type="match status" value="1"/>
</dbReference>
<dbReference type="Gene3D" id="1.10.630.10">
    <property type="entry name" value="Cytochrome P450"/>
    <property type="match status" value="1"/>
</dbReference>
<evidence type="ECO:0000256" key="7">
    <source>
        <dbReference type="ARBA" id="ARBA00023033"/>
    </source>
</evidence>
<evidence type="ECO:0000256" key="3">
    <source>
        <dbReference type="ARBA" id="ARBA00022617"/>
    </source>
</evidence>
<comment type="caution">
    <text evidence="8">The sequence shown here is derived from an EMBL/GenBank/DDBJ whole genome shotgun (WGS) entry which is preliminary data.</text>
</comment>
<evidence type="ECO:0000256" key="2">
    <source>
        <dbReference type="ARBA" id="ARBA00010617"/>
    </source>
</evidence>
<evidence type="ECO:0000256" key="1">
    <source>
        <dbReference type="ARBA" id="ARBA00001971"/>
    </source>
</evidence>
<evidence type="ECO:0000256" key="4">
    <source>
        <dbReference type="ARBA" id="ARBA00022723"/>
    </source>
</evidence>
<evidence type="ECO:0000313" key="9">
    <source>
        <dbReference type="Proteomes" id="UP001201262"/>
    </source>
</evidence>
<dbReference type="GO" id="GO:0005506">
    <property type="term" value="F:iron ion binding"/>
    <property type="evidence" value="ECO:0007669"/>
    <property type="project" value="InterPro"/>
</dbReference>
<dbReference type="PANTHER" id="PTHR24305">
    <property type="entry name" value="CYTOCHROME P450"/>
    <property type="match status" value="1"/>
</dbReference>
<keyword evidence="7" id="KW-0503">Monooxygenase</keyword>
<dbReference type="GO" id="GO:0016705">
    <property type="term" value="F:oxidoreductase activity, acting on paired donors, with incorporation or reduction of molecular oxygen"/>
    <property type="evidence" value="ECO:0007669"/>
    <property type="project" value="InterPro"/>
</dbReference>
<protein>
    <submittedName>
        <fullName evidence="8">Cytochrome P450</fullName>
    </submittedName>
</protein>
<dbReference type="Proteomes" id="UP001201262">
    <property type="component" value="Unassembled WGS sequence"/>
</dbReference>
<proteinExistence type="inferred from homology"/>
<accession>A0AAD4PU60</accession>
<dbReference type="Pfam" id="PF00067">
    <property type="entry name" value="p450"/>
    <property type="match status" value="1"/>
</dbReference>
<sequence length="288" mass="33155">MALSTALFYYLPAATICFALAKCIYNVLFHPLHHYPGPLLARATRLYHIWYDLSGIQHLKQKQWHDTYGPVVRVAPDELSYNTAQACIDICVYQGHRTQDRPASFEKDGGFFATESNVSHTVVANDADHRGFRRLQAYAFSQKALLAQQDVLGVHLDEFIRQLRQRAASSSHSQEKEEEGKEEGVVDLVQWLNFLTFDTIGDLAFGSPVGCLRKDHRSRYIDVVFSLVKISNHFRAARRFPSPLQQILMIAVIPWGLKDDYHFQIKFSEETDRTDLYLSFPSRRKKKF</sequence>
<dbReference type="InterPro" id="IPR050121">
    <property type="entry name" value="Cytochrome_P450_monoxygenase"/>
</dbReference>
<dbReference type="InterPro" id="IPR001128">
    <property type="entry name" value="Cyt_P450"/>
</dbReference>
<dbReference type="PANTHER" id="PTHR24305:SF210">
    <property type="entry name" value="CYTOCHROME P450 MONOOXYGENASE ASQL-RELATED"/>
    <property type="match status" value="1"/>
</dbReference>
<keyword evidence="5" id="KW-0560">Oxidoreductase</keyword>
<dbReference type="RefSeq" id="XP_046067882.1">
    <property type="nucleotide sequence ID" value="XM_046214417.1"/>
</dbReference>
<gene>
    <name evidence="8" type="ORF">BGW36DRAFT_362915</name>
</gene>
<evidence type="ECO:0000256" key="5">
    <source>
        <dbReference type="ARBA" id="ARBA00023002"/>
    </source>
</evidence>
<dbReference type="GeneID" id="70244704"/>
<keyword evidence="4" id="KW-0479">Metal-binding</keyword>